<gene>
    <name evidence="1" type="ORF">KDH_76860</name>
</gene>
<comment type="caution">
    <text evidence="1">The sequence shown here is derived from an EMBL/GenBank/DDBJ whole genome shotgun (WGS) entry which is preliminary data.</text>
</comment>
<dbReference type="Proteomes" id="UP001344906">
    <property type="component" value="Unassembled WGS sequence"/>
</dbReference>
<evidence type="ECO:0000313" key="1">
    <source>
        <dbReference type="EMBL" id="GLV60867.1"/>
    </source>
</evidence>
<evidence type="ECO:0000313" key="2">
    <source>
        <dbReference type="Proteomes" id="UP001344906"/>
    </source>
</evidence>
<reference evidence="1 2" key="1">
    <citation type="submission" date="2023-02" db="EMBL/GenBank/DDBJ databases">
        <title>Dictyobacter halimunensis sp. nov., a new member of the class Ktedonobacteria from forest soil in a geothermal area.</title>
        <authorList>
            <person name="Rachmania M.K."/>
            <person name="Ningsih F."/>
            <person name="Sakai Y."/>
            <person name="Yabe S."/>
            <person name="Yokota A."/>
            <person name="Sjamsuridzal W."/>
        </authorList>
    </citation>
    <scope>NUCLEOTIDE SEQUENCE [LARGE SCALE GENOMIC DNA]</scope>
    <source>
        <strain evidence="1 2">S3.2.2.5</strain>
    </source>
</reference>
<proteinExistence type="predicted"/>
<organism evidence="1 2">
    <name type="scientific">Dictyobacter halimunensis</name>
    <dbReference type="NCBI Taxonomy" id="3026934"/>
    <lineage>
        <taxon>Bacteria</taxon>
        <taxon>Bacillati</taxon>
        <taxon>Chloroflexota</taxon>
        <taxon>Ktedonobacteria</taxon>
        <taxon>Ktedonobacterales</taxon>
        <taxon>Dictyobacteraceae</taxon>
        <taxon>Dictyobacter</taxon>
    </lineage>
</organism>
<protein>
    <submittedName>
        <fullName evidence="1">Uncharacterized protein</fullName>
    </submittedName>
</protein>
<name>A0ABQ6G6E5_9CHLR</name>
<sequence>MQQLTQVIARLGLGGVGPEEEGQVLALLGNIVVQHEVGEQRLQTQGGEAGYLLIVVDQVKVAEQSKMKNWLHNDMISPPTLTTCAGTQ</sequence>
<keyword evidence="2" id="KW-1185">Reference proteome</keyword>
<dbReference type="EMBL" id="BSRI01000002">
    <property type="protein sequence ID" value="GLV60867.1"/>
    <property type="molecule type" value="Genomic_DNA"/>
</dbReference>
<accession>A0ABQ6G6E5</accession>